<evidence type="ECO:0000313" key="3">
    <source>
        <dbReference type="EMBL" id="KEF52153.1"/>
    </source>
</evidence>
<dbReference type="STRING" id="1182545.A0A072NYQ4"/>
<keyword evidence="4" id="KW-1185">Reference proteome</keyword>
<gene>
    <name evidence="3" type="ORF">A1O9_11779</name>
</gene>
<feature type="domain" description="F-box" evidence="2">
    <location>
        <begin position="1"/>
        <end position="44"/>
    </location>
</feature>
<dbReference type="VEuPathDB" id="FungiDB:A1O9_11779"/>
<proteinExistence type="predicted"/>
<dbReference type="EMBL" id="AMGV01000019">
    <property type="protein sequence ID" value="KEF52153.1"/>
    <property type="molecule type" value="Genomic_DNA"/>
</dbReference>
<reference evidence="3 4" key="1">
    <citation type="submission" date="2013-03" db="EMBL/GenBank/DDBJ databases">
        <title>The Genome Sequence of Exophiala aquamarina CBS 119918.</title>
        <authorList>
            <consortium name="The Broad Institute Genomics Platform"/>
            <person name="Cuomo C."/>
            <person name="de Hoog S."/>
            <person name="Gorbushina A."/>
            <person name="Walker B."/>
            <person name="Young S.K."/>
            <person name="Zeng Q."/>
            <person name="Gargeya S."/>
            <person name="Fitzgerald M."/>
            <person name="Haas B."/>
            <person name="Abouelleil A."/>
            <person name="Allen A.W."/>
            <person name="Alvarado L."/>
            <person name="Arachchi H.M."/>
            <person name="Berlin A.M."/>
            <person name="Chapman S.B."/>
            <person name="Gainer-Dewar J."/>
            <person name="Goldberg J."/>
            <person name="Griggs A."/>
            <person name="Gujja S."/>
            <person name="Hansen M."/>
            <person name="Howarth C."/>
            <person name="Imamovic A."/>
            <person name="Ireland A."/>
            <person name="Larimer J."/>
            <person name="McCowan C."/>
            <person name="Murphy C."/>
            <person name="Pearson M."/>
            <person name="Poon T.W."/>
            <person name="Priest M."/>
            <person name="Roberts A."/>
            <person name="Saif S."/>
            <person name="Shea T."/>
            <person name="Sisk P."/>
            <person name="Sykes S."/>
            <person name="Wortman J."/>
            <person name="Nusbaum C."/>
            <person name="Birren B."/>
        </authorList>
    </citation>
    <scope>NUCLEOTIDE SEQUENCE [LARGE SCALE GENOMIC DNA]</scope>
    <source>
        <strain evidence="3 4">CBS 119918</strain>
    </source>
</reference>
<comment type="caution">
    <text evidence="3">The sequence shown here is derived from an EMBL/GenBank/DDBJ whole genome shotgun (WGS) entry which is preliminary data.</text>
</comment>
<dbReference type="OrthoDB" id="3140657at2759"/>
<feature type="compositionally biased region" description="Acidic residues" evidence="1">
    <location>
        <begin position="509"/>
        <end position="531"/>
    </location>
</feature>
<dbReference type="HOGENOM" id="CLU_491759_0_0_1"/>
<dbReference type="PROSITE" id="PS50181">
    <property type="entry name" value="FBOX"/>
    <property type="match status" value="1"/>
</dbReference>
<sequence length="541" mass="62224">MLDTLPQETFQQVLCLLQRRDLKALRLVNVAFSRDVSKVLFRSIDISCLTLHRLPTIGSHPILAPLVEDIYYHEMEMDIVGPSASNLDTDLRYLWQNIHQFRKECDMLGVNWKDDENVMAYRLHGSEMLRPSSSAFDSTPSSSMPLQFSNEAEFEAMMITVLDVYAQYARQQELKPLSETFCQYMPLLPRLRRFVSIDTSAGEIARNYPFTEGFSQLDPIQQLFPLSDAAIRYNIAHYSDDWPGHGFIAMLATLDACADLKIQHLEMCRAENLWSKRGIAYYKVEEMKLSLGMNPQPRAFQTLETLNLCLEMGLLEYSAWHFVPSALAMAKRLKVLEICLTARAYSSAQLQDILPSTCLPSLHTVVFEGFSFITLEITHWLFLQPKLRNLKLRKCRLEGCWKDLLDKLSENPTFKLDSFELKSPWDRDNEEYELGRLEDTQVPSRVSNEGALYFINEGGQNPFVQRRWRRFATDSNDDGNWGNKDLDGNLSDYSDLSEWRAEDHPTPVEDFDGLEYDENYNSDAGEEESDIETGGNWNGIA</sequence>
<dbReference type="GeneID" id="25286676"/>
<evidence type="ECO:0000256" key="1">
    <source>
        <dbReference type="SAM" id="MobiDB-lite"/>
    </source>
</evidence>
<dbReference type="InterPro" id="IPR001810">
    <property type="entry name" value="F-box_dom"/>
</dbReference>
<evidence type="ECO:0000259" key="2">
    <source>
        <dbReference type="PROSITE" id="PS50181"/>
    </source>
</evidence>
<protein>
    <recommendedName>
        <fullName evidence="2">F-box domain-containing protein</fullName>
    </recommendedName>
</protein>
<accession>A0A072NYQ4</accession>
<dbReference type="AlphaFoldDB" id="A0A072NYQ4"/>
<dbReference type="Proteomes" id="UP000027920">
    <property type="component" value="Unassembled WGS sequence"/>
</dbReference>
<feature type="region of interest" description="Disordered" evidence="1">
    <location>
        <begin position="498"/>
        <end position="541"/>
    </location>
</feature>
<feature type="compositionally biased region" description="Basic and acidic residues" evidence="1">
    <location>
        <begin position="498"/>
        <end position="507"/>
    </location>
</feature>
<dbReference type="RefSeq" id="XP_013254743.1">
    <property type="nucleotide sequence ID" value="XM_013399289.1"/>
</dbReference>
<organism evidence="3 4">
    <name type="scientific">Exophiala aquamarina CBS 119918</name>
    <dbReference type="NCBI Taxonomy" id="1182545"/>
    <lineage>
        <taxon>Eukaryota</taxon>
        <taxon>Fungi</taxon>
        <taxon>Dikarya</taxon>
        <taxon>Ascomycota</taxon>
        <taxon>Pezizomycotina</taxon>
        <taxon>Eurotiomycetes</taxon>
        <taxon>Chaetothyriomycetidae</taxon>
        <taxon>Chaetothyriales</taxon>
        <taxon>Herpotrichiellaceae</taxon>
        <taxon>Exophiala</taxon>
    </lineage>
</organism>
<evidence type="ECO:0000313" key="4">
    <source>
        <dbReference type="Proteomes" id="UP000027920"/>
    </source>
</evidence>
<name>A0A072NYQ4_9EURO</name>